<protein>
    <recommendedName>
        <fullName evidence="5">HET-domain-containing protein</fullName>
    </recommendedName>
</protein>
<dbReference type="PANTHER" id="PTHR10622:SF10">
    <property type="entry name" value="HET DOMAIN-CONTAINING PROTEIN"/>
    <property type="match status" value="1"/>
</dbReference>
<dbReference type="InterPro" id="IPR010730">
    <property type="entry name" value="HET"/>
</dbReference>
<evidence type="ECO:0000313" key="4">
    <source>
        <dbReference type="Proteomes" id="UP001251528"/>
    </source>
</evidence>
<gene>
    <name evidence="3" type="ORF">QQS21_001296</name>
</gene>
<dbReference type="AlphaFoldDB" id="A0AAJ0CZV7"/>
<comment type="caution">
    <text evidence="3">The sequence shown here is derived from an EMBL/GenBank/DDBJ whole genome shotgun (WGS) entry which is preliminary data.</text>
</comment>
<reference evidence="3" key="1">
    <citation type="submission" date="2023-06" db="EMBL/GenBank/DDBJ databases">
        <title>Conoideocrella luteorostrata (Hypocreales: Clavicipitaceae), a potential biocontrol fungus for elongate hemlock scale in United States Christmas tree production areas.</title>
        <authorList>
            <person name="Barrett H."/>
            <person name="Lovett B."/>
            <person name="Macias A.M."/>
            <person name="Stajich J.E."/>
            <person name="Kasson M.T."/>
        </authorList>
    </citation>
    <scope>NUCLEOTIDE SEQUENCE</scope>
    <source>
        <strain evidence="3">ARSEF 14590</strain>
    </source>
</reference>
<evidence type="ECO:0008006" key="5">
    <source>
        <dbReference type="Google" id="ProtNLM"/>
    </source>
</evidence>
<evidence type="ECO:0000259" key="2">
    <source>
        <dbReference type="Pfam" id="PF26640"/>
    </source>
</evidence>
<sequence>MRLLKVSTLKIEEFAYDRVPKYVILSHRWGDDELSLQDVEEGALTREVKKEGAKKVLQVSSIAQSDGFEYAWIDTCCIDKKSSAELSETINSMYVWYSEAERCYAYLADVRSDVIRDSQWFTRGWTLQELLAPSEVYLFSANWDYLGTKKTLQKSISSRTGIPVAILLGDVHLETTSVAQRMSWAAKRETTRLEDRAYSLMGIFGVNMPLLYGEGERAFTRLQEEIMRISDDHTLFAWKQGGMDGGLLAASPAAFENSGNIVRFEPSGAFGSPLAVSNRGIHLDLRFIGVGAPRLGLAVLHCRERDSRELVAIYVRDIYLTMTQFERVFSEKLERLDLYAFKKAWCYLHRSPKMLGNVILVHCIISIPRKSY</sequence>
<dbReference type="Pfam" id="PF06985">
    <property type="entry name" value="HET"/>
    <property type="match status" value="1"/>
</dbReference>
<dbReference type="EMBL" id="JASWJB010000013">
    <property type="protein sequence ID" value="KAK2612679.1"/>
    <property type="molecule type" value="Genomic_DNA"/>
</dbReference>
<feature type="domain" description="DUF8212" evidence="2">
    <location>
        <begin position="217"/>
        <end position="245"/>
    </location>
</feature>
<evidence type="ECO:0000259" key="1">
    <source>
        <dbReference type="Pfam" id="PF06985"/>
    </source>
</evidence>
<dbReference type="PANTHER" id="PTHR10622">
    <property type="entry name" value="HET DOMAIN-CONTAINING PROTEIN"/>
    <property type="match status" value="1"/>
</dbReference>
<dbReference type="Pfam" id="PF26640">
    <property type="entry name" value="DUF8212"/>
    <property type="match status" value="1"/>
</dbReference>
<name>A0AAJ0CZV7_9HYPO</name>
<evidence type="ECO:0000313" key="3">
    <source>
        <dbReference type="EMBL" id="KAK2612679.1"/>
    </source>
</evidence>
<accession>A0AAJ0CZV7</accession>
<dbReference type="InterPro" id="IPR058525">
    <property type="entry name" value="DUF8212"/>
</dbReference>
<keyword evidence="4" id="KW-1185">Reference proteome</keyword>
<proteinExistence type="predicted"/>
<dbReference type="Proteomes" id="UP001251528">
    <property type="component" value="Unassembled WGS sequence"/>
</dbReference>
<organism evidence="3 4">
    <name type="scientific">Conoideocrella luteorostrata</name>
    <dbReference type="NCBI Taxonomy" id="1105319"/>
    <lineage>
        <taxon>Eukaryota</taxon>
        <taxon>Fungi</taxon>
        <taxon>Dikarya</taxon>
        <taxon>Ascomycota</taxon>
        <taxon>Pezizomycotina</taxon>
        <taxon>Sordariomycetes</taxon>
        <taxon>Hypocreomycetidae</taxon>
        <taxon>Hypocreales</taxon>
        <taxon>Clavicipitaceae</taxon>
        <taxon>Conoideocrella</taxon>
    </lineage>
</organism>
<feature type="domain" description="Heterokaryon incompatibility" evidence="1">
    <location>
        <begin position="22"/>
        <end position="112"/>
    </location>
</feature>